<protein>
    <submittedName>
        <fullName evidence="4">DegT/DnrJ/EryC1/StrS family aminotransferase</fullName>
    </submittedName>
</protein>
<comment type="similarity">
    <text evidence="2 3">Belongs to the DegT/DnrJ/EryC1 family.</text>
</comment>
<dbReference type="EMBL" id="JBHSCO010000007">
    <property type="protein sequence ID" value="MFC4393751.1"/>
    <property type="molecule type" value="Genomic_DNA"/>
</dbReference>
<name>A0ABV8WCW4_9FLAO</name>
<accession>A0ABV8WCW4</accession>
<dbReference type="Gene3D" id="3.40.640.10">
    <property type="entry name" value="Type I PLP-dependent aspartate aminotransferase-like (Major domain)"/>
    <property type="match status" value="1"/>
</dbReference>
<dbReference type="GO" id="GO:0008483">
    <property type="term" value="F:transaminase activity"/>
    <property type="evidence" value="ECO:0007669"/>
    <property type="project" value="UniProtKB-KW"/>
</dbReference>
<dbReference type="CDD" id="cd00616">
    <property type="entry name" value="AHBA_syn"/>
    <property type="match status" value="1"/>
</dbReference>
<dbReference type="Pfam" id="PF01041">
    <property type="entry name" value="DegT_DnrJ_EryC1"/>
    <property type="match status" value="1"/>
</dbReference>
<dbReference type="RefSeq" id="WP_179007762.1">
    <property type="nucleotide sequence ID" value="NZ_JBHSCO010000007.1"/>
</dbReference>
<keyword evidence="4" id="KW-0032">Aminotransferase</keyword>
<dbReference type="PIRSF" id="PIRSF000390">
    <property type="entry name" value="PLP_StrS"/>
    <property type="match status" value="1"/>
</dbReference>
<organism evidence="4 5">
    <name type="scientific">Flavobacterium quisquiliarum</name>
    <dbReference type="NCBI Taxonomy" id="1834436"/>
    <lineage>
        <taxon>Bacteria</taxon>
        <taxon>Pseudomonadati</taxon>
        <taxon>Bacteroidota</taxon>
        <taxon>Flavobacteriia</taxon>
        <taxon>Flavobacteriales</taxon>
        <taxon>Flavobacteriaceae</taxon>
        <taxon>Flavobacterium</taxon>
    </lineage>
</organism>
<evidence type="ECO:0000256" key="1">
    <source>
        <dbReference type="ARBA" id="ARBA00022898"/>
    </source>
</evidence>
<keyword evidence="5" id="KW-1185">Reference proteome</keyword>
<keyword evidence="4" id="KW-0808">Transferase</keyword>
<gene>
    <name evidence="4" type="ORF">ACFOY0_22345</name>
</gene>
<dbReference type="PANTHER" id="PTHR30244:SF9">
    <property type="entry name" value="PROTEIN RV3402C"/>
    <property type="match status" value="1"/>
</dbReference>
<comment type="caution">
    <text evidence="4">The sequence shown here is derived from an EMBL/GenBank/DDBJ whole genome shotgun (WGS) entry which is preliminary data.</text>
</comment>
<sequence>MINVTKTFFPPVEEYTKFIKRAWDNEWLTNRGELVLELEEKIKKYLEISNIIITNNGTVPLQIALKLLGNRGEIITTPFSYVATTASIVWENCIPVFVDIHPEYFTIDETKIEHSITPKTTAILATHVFGNPCNILAIESIAKKYNLKVIYDAAHSFGVKFNDKSIFEYGDVSTCSFHATKIFHTGEGGAMITKDQDLHNKLYFSHNFGHNGPLEFYGLGINGKMSELQAAMGLSILPYMDEIISERKRVVDYYNTNLDLEKIQVIKIRPNTVWNYSYYPVVFKSEYQLLEVQKALNDEGIFPRRYFYPSLNTVEYTNGGKMPISENIASRIVCLPLYVDLSLENLKKIVSLINNNIC</sequence>
<dbReference type="InterPro" id="IPR015421">
    <property type="entry name" value="PyrdxlP-dep_Trfase_major"/>
</dbReference>
<evidence type="ECO:0000313" key="4">
    <source>
        <dbReference type="EMBL" id="MFC4393751.1"/>
    </source>
</evidence>
<evidence type="ECO:0000256" key="3">
    <source>
        <dbReference type="RuleBase" id="RU004508"/>
    </source>
</evidence>
<dbReference type="SUPFAM" id="SSF53383">
    <property type="entry name" value="PLP-dependent transferases"/>
    <property type="match status" value="1"/>
</dbReference>
<dbReference type="Proteomes" id="UP001595719">
    <property type="component" value="Unassembled WGS sequence"/>
</dbReference>
<proteinExistence type="inferred from homology"/>
<evidence type="ECO:0000313" key="5">
    <source>
        <dbReference type="Proteomes" id="UP001595719"/>
    </source>
</evidence>
<keyword evidence="1 3" id="KW-0663">Pyridoxal phosphate</keyword>
<dbReference type="PANTHER" id="PTHR30244">
    <property type="entry name" value="TRANSAMINASE"/>
    <property type="match status" value="1"/>
</dbReference>
<dbReference type="InterPro" id="IPR015424">
    <property type="entry name" value="PyrdxlP-dep_Trfase"/>
</dbReference>
<reference evidence="5" key="1">
    <citation type="journal article" date="2019" name="Int. J. Syst. Evol. Microbiol.">
        <title>The Global Catalogue of Microorganisms (GCM) 10K type strain sequencing project: providing services to taxonomists for standard genome sequencing and annotation.</title>
        <authorList>
            <consortium name="The Broad Institute Genomics Platform"/>
            <consortium name="The Broad Institute Genome Sequencing Center for Infectious Disease"/>
            <person name="Wu L."/>
            <person name="Ma J."/>
        </authorList>
    </citation>
    <scope>NUCLEOTIDE SEQUENCE [LARGE SCALE GENOMIC DNA]</scope>
    <source>
        <strain evidence="5">CGMCC 1.15345</strain>
    </source>
</reference>
<evidence type="ECO:0000256" key="2">
    <source>
        <dbReference type="ARBA" id="ARBA00037999"/>
    </source>
</evidence>
<dbReference type="InterPro" id="IPR000653">
    <property type="entry name" value="DegT/StrS_aminotransferase"/>
</dbReference>